<dbReference type="EMBL" id="JQBA01000041">
    <property type="protein sequence ID" value="KRN43669.1"/>
    <property type="molecule type" value="Genomic_DNA"/>
</dbReference>
<protein>
    <submittedName>
        <fullName evidence="1">Uncharacterized protein</fullName>
    </submittedName>
</protein>
<keyword evidence="2" id="KW-1185">Reference proteome</keyword>
<sequence>MTLIESQEIIDGQCGANRERFMNNIDIIDKLIDDILEDKKAFGEEFNVNALGAYNLRKTSFSDIINDDEFVHHIIPDYISKLKSFIDQEQLLVFWLSKYDFQYRVKNPDTVFLKIKQYSEREKEKGKLQLKKSLNDLFGIRIILPGIISNKNNILLFLEREKENQKISRYYLREDGNYCGIHCYFAKDNFTFPWELQIWDAKSKADNYDEHELHEVQRKEESEGIFK</sequence>
<reference evidence="1 2" key="1">
    <citation type="journal article" date="2015" name="Genome Announc.">
        <title>Expanding the biotechnology potential of lactobacilli through comparative genomics of 213 strains and associated genera.</title>
        <authorList>
            <person name="Sun Z."/>
            <person name="Harris H.M."/>
            <person name="McCann A."/>
            <person name="Guo C."/>
            <person name="Argimon S."/>
            <person name="Zhang W."/>
            <person name="Yang X."/>
            <person name="Jeffery I.B."/>
            <person name="Cooney J.C."/>
            <person name="Kagawa T.F."/>
            <person name="Liu W."/>
            <person name="Song Y."/>
            <person name="Salvetti E."/>
            <person name="Wrobel A."/>
            <person name="Rasinkangas P."/>
            <person name="Parkhill J."/>
            <person name="Rea M.C."/>
            <person name="O'Sullivan O."/>
            <person name="Ritari J."/>
            <person name="Douillard F.P."/>
            <person name="Paul Ross R."/>
            <person name="Yang R."/>
            <person name="Briner A.E."/>
            <person name="Felis G.E."/>
            <person name="de Vos W.M."/>
            <person name="Barrangou R."/>
            <person name="Klaenhammer T.R."/>
            <person name="Caufield P.W."/>
            <person name="Cui Y."/>
            <person name="Zhang H."/>
            <person name="O'Toole P.W."/>
        </authorList>
    </citation>
    <scope>NUCLEOTIDE SEQUENCE [LARGE SCALE GENOMIC DNA]</scope>
    <source>
        <strain evidence="1 2">DSM 14792</strain>
    </source>
</reference>
<dbReference type="AlphaFoldDB" id="A0A0R2GZ43"/>
<evidence type="ECO:0000313" key="2">
    <source>
        <dbReference type="Proteomes" id="UP000051639"/>
    </source>
</evidence>
<evidence type="ECO:0000313" key="1">
    <source>
        <dbReference type="EMBL" id="KRN43669.1"/>
    </source>
</evidence>
<accession>A0A0R2GZ43</accession>
<dbReference type="SUPFAM" id="SSF81301">
    <property type="entry name" value="Nucleotidyltransferase"/>
    <property type="match status" value="1"/>
</dbReference>
<comment type="caution">
    <text evidence="1">The sequence shown here is derived from an EMBL/GenBank/DDBJ whole genome shotgun (WGS) entry which is preliminary data.</text>
</comment>
<dbReference type="GO" id="GO:0015970">
    <property type="term" value="P:guanosine tetraphosphate biosynthetic process"/>
    <property type="evidence" value="ECO:0007669"/>
    <property type="project" value="UniProtKB-UniPathway"/>
</dbReference>
<proteinExistence type="predicted"/>
<dbReference type="Proteomes" id="UP000051639">
    <property type="component" value="Unassembled WGS sequence"/>
</dbReference>
<dbReference type="UniPathway" id="UPA00908">
    <property type="reaction ID" value="UER00884"/>
</dbReference>
<dbReference type="Gene3D" id="3.30.460.10">
    <property type="entry name" value="Beta Polymerase, domain 2"/>
    <property type="match status" value="1"/>
</dbReference>
<name>A0A0R2GZ43_9LACO</name>
<organism evidence="1 2">
    <name type="scientific">Limosilactobacillus ingluviei</name>
    <dbReference type="NCBI Taxonomy" id="148604"/>
    <lineage>
        <taxon>Bacteria</taxon>
        <taxon>Bacillati</taxon>
        <taxon>Bacillota</taxon>
        <taxon>Bacilli</taxon>
        <taxon>Lactobacillales</taxon>
        <taxon>Lactobacillaceae</taxon>
        <taxon>Limosilactobacillus</taxon>
    </lineage>
</organism>
<gene>
    <name evidence="1" type="ORF">IV41_GL001457</name>
</gene>
<dbReference type="InterPro" id="IPR043519">
    <property type="entry name" value="NT_sf"/>
</dbReference>
<dbReference type="PATRIC" id="fig|148604.4.peg.1492"/>